<dbReference type="EMBL" id="NFZW01000037">
    <property type="protein sequence ID" value="RFA31925.1"/>
    <property type="molecule type" value="Genomic_DNA"/>
</dbReference>
<dbReference type="PROSITE" id="PS51257">
    <property type="entry name" value="PROKAR_LIPOPROTEIN"/>
    <property type="match status" value="1"/>
</dbReference>
<dbReference type="PANTHER" id="PTHR31778">
    <property type="entry name" value="BUD SITE SELECTION PROTEIN RAX2"/>
    <property type="match status" value="1"/>
</dbReference>
<reference evidence="3" key="1">
    <citation type="submission" date="2017-05" db="EMBL/GenBank/DDBJ databases">
        <authorList>
            <person name="Sharma S."/>
            <person name="Sidhu C."/>
            <person name="Pinnaka A.K."/>
        </authorList>
    </citation>
    <scope>NUCLEOTIDE SEQUENCE [LARGE SCALE GENOMIC DNA]</scope>
    <source>
        <strain evidence="3">AK93</strain>
    </source>
</reference>
<dbReference type="AlphaFoldDB" id="A0A3E0WJ82"/>
<keyword evidence="1" id="KW-0732">Signal</keyword>
<feature type="signal peptide" evidence="1">
    <location>
        <begin position="1"/>
        <end position="19"/>
    </location>
</feature>
<dbReference type="OrthoDB" id="9758386at2"/>
<dbReference type="Proteomes" id="UP000256763">
    <property type="component" value="Unassembled WGS sequence"/>
</dbReference>
<dbReference type="RefSeq" id="WP_116302181.1">
    <property type="nucleotide sequence ID" value="NZ_NFZV01000008.1"/>
</dbReference>
<gene>
    <name evidence="2" type="ORF">CAL65_20970</name>
</gene>
<evidence type="ECO:0000313" key="3">
    <source>
        <dbReference type="Proteomes" id="UP000256763"/>
    </source>
</evidence>
<dbReference type="PANTHER" id="PTHR31778:SF2">
    <property type="entry name" value="BUD SITE SELECTION PROTEIN RAX2"/>
    <property type="match status" value="1"/>
</dbReference>
<dbReference type="SUPFAM" id="SSF50998">
    <property type="entry name" value="Quinoprotein alcohol dehydrogenase-like"/>
    <property type="match status" value="1"/>
</dbReference>
<dbReference type="InterPro" id="IPR011047">
    <property type="entry name" value="Quinoprotein_ADH-like_sf"/>
</dbReference>
<evidence type="ECO:0000256" key="1">
    <source>
        <dbReference type="SAM" id="SignalP"/>
    </source>
</evidence>
<protein>
    <submittedName>
        <fullName evidence="2">Uncharacterized protein</fullName>
    </submittedName>
</protein>
<organism evidence="2 3">
    <name type="scientific">Alkalilimnicola ehrlichii</name>
    <dbReference type="NCBI Taxonomy" id="351052"/>
    <lineage>
        <taxon>Bacteria</taxon>
        <taxon>Pseudomonadati</taxon>
        <taxon>Pseudomonadota</taxon>
        <taxon>Gammaproteobacteria</taxon>
        <taxon>Chromatiales</taxon>
        <taxon>Ectothiorhodospiraceae</taxon>
        <taxon>Alkalilimnicola</taxon>
    </lineage>
</organism>
<dbReference type="GO" id="GO:1902929">
    <property type="term" value="C:plasma membrane of growing cell tip"/>
    <property type="evidence" value="ECO:0007669"/>
    <property type="project" value="TreeGrafter"/>
</dbReference>
<sequence>MIRLSRLIGLSLVTGLLAACDGGSSSSSSDRPELVLAAESAEHQVTLSWSGYETADIYYSTDPDCDWDNYTHCTGSGLVIDVPSGYRLGVGDESLTLDAAHYFVVESNGRRSNAVGARPWQVSLDGPVTAVAVDDEVVYVGGEFGRYGALVGGGAPLATDNGKPLGTLPFVEGTVYAVAPDGDGGWFLGGDFTAVGGLSRENLAHVSAVGVVSDWNPGTNGRVRTLAVADDAIYAGGSFSVAGNCLGSGCRSHLAAFDRDGDLLDWNPGTDGAVNALVIHEGVIYAGGNFRRAGGCEAWGCRDRLAAFTPEGELAPWNPGASSRVNALTIADGVIYAGGIFAQAGGCEGASCRRYLAAFDTKGELLSWAPEVDREINALAVADGIVYAGGRFTRAEGCPEGGGCRQHLAAFDLEGHVTPWNPGADGEVHSLVAHDGVIYAGGEFSQAGGCEVEGCRGGLAAFYPDGELAAWNPGLDYEVYALAVAGDALYVGGDLEFVAGGRREHLAAFSREGVLTAWNPGANGVVNALAIGNEAIYAGGGFTQAGGCVQPDCRQHLAAFTPDGSLNYWNPGANNFVHDLIVVDNIIYAGGAFDRAGSTDYCRENGCREGLAAFDSAGALQTWNPGVGGAVHTLVAHDETLYVGGSFQTAGGCDQPGCRQGLAAFDLGDDDSLKGWAPVANDLVRALTVQDGYVYVGGRFDKAGAGIADKDRDQLAAFDLYSGIEPWNPGAGGGTVHSLATAGLYIFAGGEFPDTKECRSDLCPGYLAAFNANGHLMNWDAEVDGPVRVMEIVDGVIFAGGDFESVGGLPRLHFSAIDAGTGQLLW</sequence>
<accession>A0A3E0WJ82</accession>
<dbReference type="Gene3D" id="2.80.10.50">
    <property type="match status" value="1"/>
</dbReference>
<keyword evidence="3" id="KW-1185">Reference proteome</keyword>
<name>A0A3E0WJ82_9GAMM</name>
<proteinExistence type="predicted"/>
<comment type="caution">
    <text evidence="2">The sequence shown here is derived from an EMBL/GenBank/DDBJ whole genome shotgun (WGS) entry which is preliminary data.</text>
</comment>
<evidence type="ECO:0000313" key="2">
    <source>
        <dbReference type="EMBL" id="RFA31925.1"/>
    </source>
</evidence>
<feature type="chain" id="PRO_5017627617" evidence="1">
    <location>
        <begin position="20"/>
        <end position="826"/>
    </location>
</feature>